<keyword evidence="1" id="KW-0175">Coiled coil</keyword>
<reference evidence="2 3" key="1">
    <citation type="submission" date="2019-03" db="EMBL/GenBank/DDBJ databases">
        <title>Draft genome sequences of novel Actinobacteria.</title>
        <authorList>
            <person name="Sahin N."/>
            <person name="Ay H."/>
            <person name="Saygin H."/>
        </authorList>
    </citation>
    <scope>NUCLEOTIDE SEQUENCE [LARGE SCALE GENOMIC DNA]</scope>
    <source>
        <strain evidence="2 3">6K102</strain>
    </source>
</reference>
<name>A0A4R5F5H9_9ACTN</name>
<evidence type="ECO:0000256" key="1">
    <source>
        <dbReference type="SAM" id="Coils"/>
    </source>
</evidence>
<dbReference type="AlphaFoldDB" id="A0A4R5F5H9"/>
<comment type="caution">
    <text evidence="2">The sequence shown here is derived from an EMBL/GenBank/DDBJ whole genome shotgun (WGS) entry which is preliminary data.</text>
</comment>
<keyword evidence="3" id="KW-1185">Reference proteome</keyword>
<evidence type="ECO:0000313" key="3">
    <source>
        <dbReference type="Proteomes" id="UP000295136"/>
    </source>
</evidence>
<organism evidence="2 3">
    <name type="scientific">Nonomuraea mesophila</name>
    <dbReference type="NCBI Taxonomy" id="2530382"/>
    <lineage>
        <taxon>Bacteria</taxon>
        <taxon>Bacillati</taxon>
        <taxon>Actinomycetota</taxon>
        <taxon>Actinomycetes</taxon>
        <taxon>Streptosporangiales</taxon>
        <taxon>Streptosporangiaceae</taxon>
        <taxon>Nonomuraea</taxon>
    </lineage>
</organism>
<proteinExistence type="predicted"/>
<dbReference type="Proteomes" id="UP000295136">
    <property type="component" value="Unassembled WGS sequence"/>
</dbReference>
<gene>
    <name evidence="2" type="ORF">E1295_27595</name>
</gene>
<feature type="coiled-coil region" evidence="1">
    <location>
        <begin position="11"/>
        <end position="38"/>
    </location>
</feature>
<evidence type="ECO:0000313" key="2">
    <source>
        <dbReference type="EMBL" id="TDE42550.1"/>
    </source>
</evidence>
<dbReference type="RefSeq" id="WP_132634168.1">
    <property type="nucleotide sequence ID" value="NZ_SMLD01000084.1"/>
</dbReference>
<protein>
    <submittedName>
        <fullName evidence="2">Uncharacterized protein</fullName>
    </submittedName>
</protein>
<accession>A0A4R5F5H9</accession>
<dbReference type="EMBL" id="SMLD01000084">
    <property type="protein sequence ID" value="TDE42550.1"/>
    <property type="molecule type" value="Genomic_DNA"/>
</dbReference>
<sequence length="99" mass="11395">MSGYSVEWAALHREARVYDELERNAKEARDDLHAAFDRDRNTLGHDMYGAELAKSMPEIERGIFDALKTYINELDHVASGLNLNARTYERPERPSGERN</sequence>